<feature type="domain" description="AB hydrolase-1" evidence="3">
    <location>
        <begin position="29"/>
        <end position="314"/>
    </location>
</feature>
<dbReference type="EMBL" id="ML978129">
    <property type="protein sequence ID" value="KAF2096337.1"/>
    <property type="molecule type" value="Genomic_DNA"/>
</dbReference>
<dbReference type="Gene3D" id="3.40.50.1820">
    <property type="entry name" value="alpha/beta hydrolase"/>
    <property type="match status" value="1"/>
</dbReference>
<comment type="similarity">
    <text evidence="2">Belongs to the AB hydrolase superfamily. Epoxide hydrolase family.</text>
</comment>
<evidence type="ECO:0000256" key="1">
    <source>
        <dbReference type="ARBA" id="ARBA00022801"/>
    </source>
</evidence>
<dbReference type="InterPro" id="IPR029058">
    <property type="entry name" value="AB_hydrolase_fold"/>
</dbReference>
<accession>A0A9P4IAW7</accession>
<dbReference type="PRINTS" id="PR00412">
    <property type="entry name" value="EPOXHYDRLASE"/>
</dbReference>
<keyword evidence="1" id="KW-0378">Hydrolase</keyword>
<dbReference type="SUPFAM" id="SSF53474">
    <property type="entry name" value="alpha/beta-Hydrolases"/>
    <property type="match status" value="1"/>
</dbReference>
<keyword evidence="5" id="KW-1185">Reference proteome</keyword>
<protein>
    <submittedName>
        <fullName evidence="4">Alpha/beta-hydrolase</fullName>
    </submittedName>
</protein>
<evidence type="ECO:0000259" key="3">
    <source>
        <dbReference type="Pfam" id="PF00561"/>
    </source>
</evidence>
<dbReference type="OrthoDB" id="284184at2759"/>
<dbReference type="InterPro" id="IPR000073">
    <property type="entry name" value="AB_hydrolase_1"/>
</dbReference>
<reference evidence="4" key="1">
    <citation type="journal article" date="2020" name="Stud. Mycol.">
        <title>101 Dothideomycetes genomes: a test case for predicting lifestyles and emergence of pathogens.</title>
        <authorList>
            <person name="Haridas S."/>
            <person name="Albert R."/>
            <person name="Binder M."/>
            <person name="Bloem J."/>
            <person name="Labutti K."/>
            <person name="Salamov A."/>
            <person name="Andreopoulos B."/>
            <person name="Baker S."/>
            <person name="Barry K."/>
            <person name="Bills G."/>
            <person name="Bluhm B."/>
            <person name="Cannon C."/>
            <person name="Castanera R."/>
            <person name="Culley D."/>
            <person name="Daum C."/>
            <person name="Ezra D."/>
            <person name="Gonzalez J."/>
            <person name="Henrissat B."/>
            <person name="Kuo A."/>
            <person name="Liang C."/>
            <person name="Lipzen A."/>
            <person name="Lutzoni F."/>
            <person name="Magnuson J."/>
            <person name="Mondo S."/>
            <person name="Nolan M."/>
            <person name="Ohm R."/>
            <person name="Pangilinan J."/>
            <person name="Park H.-J."/>
            <person name="Ramirez L."/>
            <person name="Alfaro M."/>
            <person name="Sun H."/>
            <person name="Tritt A."/>
            <person name="Yoshinaga Y."/>
            <person name="Zwiers L.-H."/>
            <person name="Turgeon B."/>
            <person name="Goodwin S."/>
            <person name="Spatafora J."/>
            <person name="Crous P."/>
            <person name="Grigoriev I."/>
        </authorList>
    </citation>
    <scope>NUCLEOTIDE SEQUENCE</scope>
    <source>
        <strain evidence="4">CBS 133067</strain>
    </source>
</reference>
<dbReference type="PANTHER" id="PTHR43329">
    <property type="entry name" value="EPOXIDE HYDROLASE"/>
    <property type="match status" value="1"/>
</dbReference>
<dbReference type="Proteomes" id="UP000799772">
    <property type="component" value="Unassembled WGS sequence"/>
</dbReference>
<dbReference type="InterPro" id="IPR000639">
    <property type="entry name" value="Epox_hydrolase-like"/>
</dbReference>
<organism evidence="4 5">
    <name type="scientific">Rhizodiscina lignyota</name>
    <dbReference type="NCBI Taxonomy" id="1504668"/>
    <lineage>
        <taxon>Eukaryota</taxon>
        <taxon>Fungi</taxon>
        <taxon>Dikarya</taxon>
        <taxon>Ascomycota</taxon>
        <taxon>Pezizomycotina</taxon>
        <taxon>Dothideomycetes</taxon>
        <taxon>Pleosporomycetidae</taxon>
        <taxon>Aulographales</taxon>
        <taxon>Rhizodiscinaceae</taxon>
        <taxon>Rhizodiscina</taxon>
    </lineage>
</organism>
<name>A0A9P4IAW7_9PEZI</name>
<dbReference type="AlphaFoldDB" id="A0A9P4IAW7"/>
<comment type="caution">
    <text evidence="4">The sequence shown here is derived from an EMBL/GenBank/DDBJ whole genome shotgun (WGS) entry which is preliminary data.</text>
</comment>
<evidence type="ECO:0000313" key="4">
    <source>
        <dbReference type="EMBL" id="KAF2096337.1"/>
    </source>
</evidence>
<dbReference type="Pfam" id="PF00561">
    <property type="entry name" value="Abhydrolase_1"/>
    <property type="match status" value="1"/>
</dbReference>
<evidence type="ECO:0000313" key="5">
    <source>
        <dbReference type="Proteomes" id="UP000799772"/>
    </source>
</evidence>
<gene>
    <name evidence="4" type="ORF">NA57DRAFT_42513</name>
</gene>
<sequence length="329" mass="37499">MDELTKKTITTKRGFTYTYYVSPAKSGKPTLLFSHGFPDHAALWEDLATKHLKPAGYGLVIPDLLGYDGTSKPTDPAAYRWDRMTADLCDILDNEGIDKIISVGHDWGSPMAQKVYNYHPERCIGLIQLNVAYGAGPPAGPFKLDDVRPKITELVGYFPQWYWYFFTNPAEGPPISMAHPGSFFDACHDEPEGWMNTLCAKDGLKNWVLQDKTCKRQPYATEELKQDFVARMQRDGFDAPMCWYRATTEGHQYEVDKDLPADRWVVNVPYLFIGGKRDCVCLARYIESPKKMGLLPNFTYEEVDTGHWCMLSKPREIGEIFLKYLGNTF</sequence>
<dbReference type="GO" id="GO:0016787">
    <property type="term" value="F:hydrolase activity"/>
    <property type="evidence" value="ECO:0007669"/>
    <property type="project" value="UniProtKB-KW"/>
</dbReference>
<evidence type="ECO:0000256" key="2">
    <source>
        <dbReference type="ARBA" id="ARBA00038334"/>
    </source>
</evidence>
<proteinExistence type="inferred from homology"/>